<dbReference type="Gene3D" id="2.60.40.1240">
    <property type="match status" value="1"/>
</dbReference>
<dbReference type="AlphaFoldDB" id="A0A0R1TWJ0"/>
<dbReference type="RefSeq" id="WP_025087804.1">
    <property type="nucleotide sequence ID" value="NZ_AZFT01000049.1"/>
</dbReference>
<feature type="region of interest" description="Disordered" evidence="2">
    <location>
        <begin position="22"/>
        <end position="51"/>
    </location>
</feature>
<feature type="chain" id="PRO_5039704553" description="DUF5067 domain-containing protein" evidence="3">
    <location>
        <begin position="18"/>
        <end position="288"/>
    </location>
</feature>
<evidence type="ECO:0000256" key="3">
    <source>
        <dbReference type="SAM" id="SignalP"/>
    </source>
</evidence>
<name>A0A0R1TWJ0_9LACO</name>
<feature type="compositionally biased region" description="Low complexity" evidence="2">
    <location>
        <begin position="28"/>
        <end position="45"/>
    </location>
</feature>
<feature type="region of interest" description="Disordered" evidence="2">
    <location>
        <begin position="185"/>
        <end position="232"/>
    </location>
</feature>
<evidence type="ECO:0000313" key="5">
    <source>
        <dbReference type="EMBL" id="KRL84580.1"/>
    </source>
</evidence>
<dbReference type="InterPro" id="IPR031989">
    <property type="entry name" value="DUF5067"/>
</dbReference>
<dbReference type="OrthoDB" id="2149848at2"/>
<evidence type="ECO:0000313" key="6">
    <source>
        <dbReference type="Proteomes" id="UP000051324"/>
    </source>
</evidence>
<proteinExistence type="predicted"/>
<organism evidence="5 6">
    <name type="scientific">Ligilactobacillus apodemi DSM 16634 = JCM 16172</name>
    <dbReference type="NCBI Taxonomy" id="1423724"/>
    <lineage>
        <taxon>Bacteria</taxon>
        <taxon>Bacillati</taxon>
        <taxon>Bacillota</taxon>
        <taxon>Bacilli</taxon>
        <taxon>Lactobacillales</taxon>
        <taxon>Lactobacillaceae</taxon>
        <taxon>Ligilactobacillus</taxon>
    </lineage>
</organism>
<dbReference type="EMBL" id="AZFT01000049">
    <property type="protein sequence ID" value="KRL84580.1"/>
    <property type="molecule type" value="Genomic_DNA"/>
</dbReference>
<sequence>MKKVSILFVCIVCSILAGCSSTDKVDKNSVSSSDKTVSTSTQSQKGFNGKTLKNEDGSLTITKVETTKTTNPSIEGEVKAVLIIGKFTNNSSETQSPKDFWSQYIKVYTVNKNSDSELILSGLQIDTPYDDLYEAASDKVHPGKTIKFMIGYQTNKLSTKYKFVPTTKSSDELKPTLTLNAKNIDVSSLNNGSESKSTASSESTSTSTPQENSTEIDSTSSSSSTTQTSNSYADLPPFDGTLSDFINKYGVTPAVYKVQKFGMSPEEALKSTPDELETSGEIQTEAGY</sequence>
<gene>
    <name evidence="5" type="ORF">FC32_GL000471</name>
</gene>
<protein>
    <recommendedName>
        <fullName evidence="4">DUF5067 domain-containing protein</fullName>
    </recommendedName>
</protein>
<dbReference type="PATRIC" id="fig|1423724.4.peg.496"/>
<feature type="domain" description="DUF5067" evidence="4">
    <location>
        <begin position="35"/>
        <end position="153"/>
    </location>
</feature>
<dbReference type="STRING" id="1423724.FC32_GL000471"/>
<keyword evidence="1 3" id="KW-0732">Signal</keyword>
<accession>A0A0R1TWJ0</accession>
<feature type="region of interest" description="Disordered" evidence="2">
    <location>
        <begin position="265"/>
        <end position="288"/>
    </location>
</feature>
<keyword evidence="6" id="KW-1185">Reference proteome</keyword>
<evidence type="ECO:0000259" key="4">
    <source>
        <dbReference type="Pfam" id="PF16729"/>
    </source>
</evidence>
<dbReference type="eggNOG" id="COG1388">
    <property type="taxonomic scope" value="Bacteria"/>
</dbReference>
<comment type="caution">
    <text evidence="5">The sequence shown here is derived from an EMBL/GenBank/DDBJ whole genome shotgun (WGS) entry which is preliminary data.</text>
</comment>
<dbReference type="InterPro" id="IPR029050">
    <property type="entry name" value="Immunoprotect_excell_Ig-like"/>
</dbReference>
<dbReference type="PROSITE" id="PS51257">
    <property type="entry name" value="PROKAR_LIPOPROTEIN"/>
    <property type="match status" value="1"/>
</dbReference>
<feature type="compositionally biased region" description="Low complexity" evidence="2">
    <location>
        <begin position="193"/>
        <end position="231"/>
    </location>
</feature>
<evidence type="ECO:0000256" key="1">
    <source>
        <dbReference type="ARBA" id="ARBA00022729"/>
    </source>
</evidence>
<reference evidence="5 6" key="1">
    <citation type="journal article" date="2015" name="Genome Announc.">
        <title>Expanding the biotechnology potential of lactobacilli through comparative genomics of 213 strains and associated genera.</title>
        <authorList>
            <person name="Sun Z."/>
            <person name="Harris H.M."/>
            <person name="McCann A."/>
            <person name="Guo C."/>
            <person name="Argimon S."/>
            <person name="Zhang W."/>
            <person name="Yang X."/>
            <person name="Jeffery I.B."/>
            <person name="Cooney J.C."/>
            <person name="Kagawa T.F."/>
            <person name="Liu W."/>
            <person name="Song Y."/>
            <person name="Salvetti E."/>
            <person name="Wrobel A."/>
            <person name="Rasinkangas P."/>
            <person name="Parkhill J."/>
            <person name="Rea M.C."/>
            <person name="O'Sullivan O."/>
            <person name="Ritari J."/>
            <person name="Douillard F.P."/>
            <person name="Paul Ross R."/>
            <person name="Yang R."/>
            <person name="Briner A.E."/>
            <person name="Felis G.E."/>
            <person name="de Vos W.M."/>
            <person name="Barrangou R."/>
            <person name="Klaenhammer T.R."/>
            <person name="Caufield P.W."/>
            <person name="Cui Y."/>
            <person name="Zhang H."/>
            <person name="O'Toole P.W."/>
        </authorList>
    </citation>
    <scope>NUCLEOTIDE SEQUENCE [LARGE SCALE GENOMIC DNA]</scope>
    <source>
        <strain evidence="5 6">DSM 16634</strain>
    </source>
</reference>
<feature type="signal peptide" evidence="3">
    <location>
        <begin position="1"/>
        <end position="17"/>
    </location>
</feature>
<evidence type="ECO:0000256" key="2">
    <source>
        <dbReference type="SAM" id="MobiDB-lite"/>
    </source>
</evidence>
<dbReference type="Pfam" id="PF16729">
    <property type="entry name" value="DUF5067"/>
    <property type="match status" value="1"/>
</dbReference>
<dbReference type="Proteomes" id="UP000051324">
    <property type="component" value="Unassembled WGS sequence"/>
</dbReference>